<evidence type="ECO:0000313" key="1">
    <source>
        <dbReference type="EMBL" id="MFC5220045.1"/>
    </source>
</evidence>
<keyword evidence="2" id="KW-1185">Reference proteome</keyword>
<comment type="caution">
    <text evidence="1">The sequence shown here is derived from an EMBL/GenBank/DDBJ whole genome shotgun (WGS) entry which is preliminary data.</text>
</comment>
<dbReference type="Proteomes" id="UP001596263">
    <property type="component" value="Unassembled WGS sequence"/>
</dbReference>
<evidence type="ECO:0000313" key="2">
    <source>
        <dbReference type="Proteomes" id="UP001596263"/>
    </source>
</evidence>
<name>A0ABW0CZU9_STRCD</name>
<organism evidence="1 2">
    <name type="scientific">Streptomyces coerulescens</name>
    <dbReference type="NCBI Taxonomy" id="29304"/>
    <lineage>
        <taxon>Bacteria</taxon>
        <taxon>Bacillati</taxon>
        <taxon>Actinomycetota</taxon>
        <taxon>Actinomycetes</taxon>
        <taxon>Kitasatosporales</taxon>
        <taxon>Streptomycetaceae</taxon>
        <taxon>Streptomyces</taxon>
    </lineage>
</organism>
<gene>
    <name evidence="1" type="ORF">ACFPQ9_40170</name>
</gene>
<dbReference type="EMBL" id="JBHSKM010000045">
    <property type="protein sequence ID" value="MFC5220045.1"/>
    <property type="molecule type" value="Genomic_DNA"/>
</dbReference>
<sequence length="110" mass="11694">MIGQPGRDAWSFVCPVQPHRGLCVLADVVALPSTESFEAIGSAVVLHGTFTDETCAAVRACHPGRLVTLDVDVLVVWPSDQDGCRRPSAERRGAAGHLDVPPGPPRVRLC</sequence>
<reference evidence="2" key="1">
    <citation type="journal article" date="2019" name="Int. J. Syst. Evol. Microbiol.">
        <title>The Global Catalogue of Microorganisms (GCM) 10K type strain sequencing project: providing services to taxonomists for standard genome sequencing and annotation.</title>
        <authorList>
            <consortium name="The Broad Institute Genomics Platform"/>
            <consortium name="The Broad Institute Genome Sequencing Center for Infectious Disease"/>
            <person name="Wu L."/>
            <person name="Ma J."/>
        </authorList>
    </citation>
    <scope>NUCLEOTIDE SEQUENCE [LARGE SCALE GENOMIC DNA]</scope>
    <source>
        <strain evidence="2">KCTC 42586</strain>
    </source>
</reference>
<dbReference type="RefSeq" id="WP_380864500.1">
    <property type="nucleotide sequence ID" value="NZ_JBHSKM010000045.1"/>
</dbReference>
<proteinExistence type="predicted"/>
<protein>
    <submittedName>
        <fullName evidence="1">Uncharacterized protein</fullName>
    </submittedName>
</protein>
<accession>A0ABW0CZU9</accession>